<dbReference type="Gene3D" id="1.25.40.10">
    <property type="entry name" value="Tetratricopeptide repeat domain"/>
    <property type="match status" value="1"/>
</dbReference>
<dbReference type="InterPro" id="IPR011990">
    <property type="entry name" value="TPR-like_helical_dom_sf"/>
</dbReference>
<feature type="domain" description="HTH cro/C1-type" evidence="2">
    <location>
        <begin position="46"/>
        <end position="100"/>
    </location>
</feature>
<dbReference type="PRINTS" id="PR00364">
    <property type="entry name" value="DISEASERSIST"/>
</dbReference>
<dbReference type="InterPro" id="IPR010982">
    <property type="entry name" value="Lambda_DNA-bd_dom_sf"/>
</dbReference>
<gene>
    <name evidence="3" type="ORF">GCM10009789_44250</name>
</gene>
<dbReference type="InterPro" id="IPR019734">
    <property type="entry name" value="TPR_rpt"/>
</dbReference>
<dbReference type="EMBL" id="BAAAOS010000031">
    <property type="protein sequence ID" value="GAA1585825.1"/>
    <property type="molecule type" value="Genomic_DNA"/>
</dbReference>
<dbReference type="PANTHER" id="PTHR47691">
    <property type="entry name" value="REGULATOR-RELATED"/>
    <property type="match status" value="1"/>
</dbReference>
<reference evidence="4" key="1">
    <citation type="journal article" date="2019" name="Int. J. Syst. Evol. Microbiol.">
        <title>The Global Catalogue of Microorganisms (GCM) 10K type strain sequencing project: providing services to taxonomists for standard genome sequencing and annotation.</title>
        <authorList>
            <consortium name="The Broad Institute Genomics Platform"/>
            <consortium name="The Broad Institute Genome Sequencing Center for Infectious Disease"/>
            <person name="Wu L."/>
            <person name="Ma J."/>
        </authorList>
    </citation>
    <scope>NUCLEOTIDE SEQUENCE [LARGE SCALE GENOMIC DNA]</scope>
    <source>
        <strain evidence="4">JCM 14969</strain>
    </source>
</reference>
<evidence type="ECO:0000313" key="3">
    <source>
        <dbReference type="EMBL" id="GAA1585825.1"/>
    </source>
</evidence>
<evidence type="ECO:0000256" key="1">
    <source>
        <dbReference type="SAM" id="MobiDB-lite"/>
    </source>
</evidence>
<dbReference type="CDD" id="cd00093">
    <property type="entry name" value="HTH_XRE"/>
    <property type="match status" value="1"/>
</dbReference>
<dbReference type="SUPFAM" id="SSF48452">
    <property type="entry name" value="TPR-like"/>
    <property type="match status" value="2"/>
</dbReference>
<dbReference type="Gene3D" id="3.40.50.300">
    <property type="entry name" value="P-loop containing nucleotide triphosphate hydrolases"/>
    <property type="match status" value="1"/>
</dbReference>
<dbReference type="SMART" id="SM00530">
    <property type="entry name" value="HTH_XRE"/>
    <property type="match status" value="1"/>
</dbReference>
<dbReference type="PROSITE" id="PS50943">
    <property type="entry name" value="HTH_CROC1"/>
    <property type="match status" value="1"/>
</dbReference>
<organism evidence="3 4">
    <name type="scientific">Kribbella sancticallisti</name>
    <dbReference type="NCBI Taxonomy" id="460087"/>
    <lineage>
        <taxon>Bacteria</taxon>
        <taxon>Bacillati</taxon>
        <taxon>Actinomycetota</taxon>
        <taxon>Actinomycetes</taxon>
        <taxon>Propionibacteriales</taxon>
        <taxon>Kribbellaceae</taxon>
        <taxon>Kribbella</taxon>
    </lineage>
</organism>
<dbReference type="InterPro" id="IPR002182">
    <property type="entry name" value="NB-ARC"/>
</dbReference>
<comment type="caution">
    <text evidence="3">The sequence shown here is derived from an EMBL/GenBank/DDBJ whole genome shotgun (WGS) entry which is preliminary data.</text>
</comment>
<dbReference type="PANTHER" id="PTHR47691:SF3">
    <property type="entry name" value="HTH-TYPE TRANSCRIPTIONAL REGULATOR RV0890C-RELATED"/>
    <property type="match status" value="1"/>
</dbReference>
<dbReference type="Pfam" id="PF00931">
    <property type="entry name" value="NB-ARC"/>
    <property type="match status" value="1"/>
</dbReference>
<dbReference type="SMART" id="SM00028">
    <property type="entry name" value="TPR"/>
    <property type="match status" value="4"/>
</dbReference>
<protein>
    <submittedName>
        <fullName evidence="3">XRE family transcriptional regulator</fullName>
    </submittedName>
</protein>
<sequence>MDNPTQHRATPVLQLAGIPGNPQLRGNRGHGGQEVGQLSASFGELLRRHRLAAGLTQAGLAEAADLSEQAVSMLERGSRRRPRVATVEALAAALKLTDENAQNLALAVGVARRKPPDAPARTTSAAPRQLPPTVSDFTGRADELDAALRALADSSRQNRGSVGLVAVTGMGGVGKTALALQAAHRTTEMFPDGHLYLNLRGYGPGAPMPVSEALSQLLQSLGVQTQSVPPGVEEASALLRSMLAGQRVLILLDNAVNVRHIVPLLPGSAGSAAIVTSRRSMTTLPGSKQIRLDPFSERESLDLLSSVVGPDRIEAEPDAAETLVRLVGRLPLAVRLVSARLAARPAWPLQHLVDQLQDEYRRLDSLGVDDTGVRASISGSVAFLESSDEEVDRRSARALPLLGLPDGMELITSTAARILDASELQSDAILERLVDLNLLESIGPGRYRFHDLVRAYARELGGRVLTEKERDSAMDRVLRFYAAIAWSCHELTHSASPRLVFATTRSESLPAFADGNALLRWLDAEFANVTEVIRQAGETPNLRTAILPELALALFGYTESRARWSEMREFLRGMPELAEALELNTMAAWLQHDRAIPEVENGDLESARSLVAKALTMFEALADERGEARCCSSLSHILERLGRIDEALAMISRALSLSLRIGDTTVEGVSYLALARLHNRNGDFAQADQAFERSFALAEQAGDLRSLAKRYLNAGLSYLAAGRLDDAGKVLSKGLQATDELGDINAQSDTLMTLAKTNLANGDLEPARRHAEASLELVRTLDNKLREGRLLILLGKISNAAGDEKEAGQYWHEAASILNPIPTRHLQELNRLLAQSPHHSPPG</sequence>
<dbReference type="Proteomes" id="UP001500393">
    <property type="component" value="Unassembled WGS sequence"/>
</dbReference>
<feature type="region of interest" description="Disordered" evidence="1">
    <location>
        <begin position="114"/>
        <end position="135"/>
    </location>
</feature>
<dbReference type="Pfam" id="PF13560">
    <property type="entry name" value="HTH_31"/>
    <property type="match status" value="1"/>
</dbReference>
<evidence type="ECO:0000313" key="4">
    <source>
        <dbReference type="Proteomes" id="UP001500393"/>
    </source>
</evidence>
<proteinExistence type="predicted"/>
<dbReference type="Gene3D" id="1.10.260.40">
    <property type="entry name" value="lambda repressor-like DNA-binding domains"/>
    <property type="match status" value="1"/>
</dbReference>
<keyword evidence="4" id="KW-1185">Reference proteome</keyword>
<accession>A0ABP4PQU0</accession>
<dbReference type="InterPro" id="IPR027417">
    <property type="entry name" value="P-loop_NTPase"/>
</dbReference>
<dbReference type="SUPFAM" id="SSF52540">
    <property type="entry name" value="P-loop containing nucleoside triphosphate hydrolases"/>
    <property type="match status" value="1"/>
</dbReference>
<dbReference type="SUPFAM" id="SSF47413">
    <property type="entry name" value="lambda repressor-like DNA-binding domains"/>
    <property type="match status" value="1"/>
</dbReference>
<name>A0ABP4PQU0_9ACTN</name>
<evidence type="ECO:0000259" key="2">
    <source>
        <dbReference type="PROSITE" id="PS50943"/>
    </source>
</evidence>
<dbReference type="Pfam" id="PF13424">
    <property type="entry name" value="TPR_12"/>
    <property type="match status" value="1"/>
</dbReference>
<dbReference type="InterPro" id="IPR001387">
    <property type="entry name" value="Cro/C1-type_HTH"/>
</dbReference>